<protein>
    <recommendedName>
        <fullName evidence="17">Histone-lysine N-methyltransferase</fullName>
    </recommendedName>
</protein>
<evidence type="ECO:0000259" key="14">
    <source>
        <dbReference type="PROSITE" id="PS51015"/>
    </source>
</evidence>
<dbReference type="Pfam" id="PF00856">
    <property type="entry name" value="SET"/>
    <property type="match status" value="1"/>
</dbReference>
<dbReference type="InterPro" id="IPR003105">
    <property type="entry name" value="SRA_YDG"/>
</dbReference>
<dbReference type="GO" id="GO:0042054">
    <property type="term" value="F:histone methyltransferase activity"/>
    <property type="evidence" value="ECO:0007669"/>
    <property type="project" value="InterPro"/>
</dbReference>
<dbReference type="Gene3D" id="2.30.280.10">
    <property type="entry name" value="SRA-YDG"/>
    <property type="match status" value="1"/>
</dbReference>
<dbReference type="SMART" id="SM00466">
    <property type="entry name" value="SRA"/>
    <property type="match status" value="1"/>
</dbReference>
<feature type="compositionally biased region" description="Basic residues" evidence="10">
    <location>
        <begin position="458"/>
        <end position="468"/>
    </location>
</feature>
<proteinExistence type="predicted"/>
<keyword evidence="4" id="KW-0808">Transferase</keyword>
<sequence length="1029" mass="114817">MVASLSNGHSEEKFGKPLMENGDCNFLVLPEYKRRKVSVIRDFPEGCGLFGSKIHPKPIFQTSDLSLMKEDPVVSSHMHAPPPLANNEPANEQLVGMEAALEDTELTRTPKAVKCSSISMSNLPPTVDEVAFFGGSKFLLSDCNMSWSSSCLKKAVTTRSFPRRKVSAVRDFPPLCGKNASHLRFDSECLNGISSLENKSNGLQNMVVDDKSLEKVTATDAKEVMGIVQAENQGDDATTNVKTLVVFEPSSTMQLPPESVRERCITIFEEGNHHQVEINSKAEDIDGNGDAVQFEGTSGKEIIVPPECQSHETKPSEMPNCRHEPKGGFDGLQVHHMVEINSKAEDIDGNGDAVQFEGTSGKEIIVPPEFQSHETKPSEMPNCCHEPKGGFDGLQVVPTKTLVLGLVAESKYPWRHGKDSSKLDLIDGTNQSKRKKVGLFAQHDMSKADMRKESPNHAGKKPLQKKKQNAASEGSGQLVIWENNNSHYSSEEIGEFRVNEKSHGSSVQVPSISHHNNDSNVTRNKVRETLRYFHAVYRKLLHEDESRIKRQTDGPRIFHTHAAKILKEQRKYINTGKQILGSVPGVEVGDEFQFRLELNIVGLHRQVQGGIDYVNHDGKILATSVVASGGHADELDNPHVLIYTGQGGNLVNSDKEPEDQKLTRGNLALKNSSEEKNPVRVIRGSESTDGKLRRYVYDGQYVVDRYWQDMGPHGKLIFRFLLHRIPGQPELAWKEVEKSKKMKLREGLRINDISHGKERIPICAVNTIDNEKPPPFKYITSMIYPNWCNPIPPEGCDCIDGCSDKEKCSCAAKNGGDIPFNHNGAIVEAKSLVYECGPSCKCTSCYNRVSQRGIKLQLEIFKTEKRGWGVRSINFIPSGTFICEYTGELLEEKDVEQRTGTDEYLFDIGNNYNNHTSSDEPLTVIQDTQSISCEVVEGNSFTIDAAEYGNLGRFINHSCSPNLYAQNVLYDHDDKRIPHIMLFAADNIPPFQELTYDYNYKIDQVFDSDGKIKRKNCYCGSVECTGRMY</sequence>
<feature type="domain" description="Pre-SET" evidence="12">
    <location>
        <begin position="794"/>
        <end position="853"/>
    </location>
</feature>
<dbReference type="PROSITE" id="PS51575">
    <property type="entry name" value="SAM_MT43_SUVAR39_2"/>
    <property type="match status" value="1"/>
</dbReference>
<organism evidence="15 16">
    <name type="scientific">Lupinus angustifolius</name>
    <name type="common">Narrow-leaved blue lupine</name>
    <dbReference type="NCBI Taxonomy" id="3871"/>
    <lineage>
        <taxon>Eukaryota</taxon>
        <taxon>Viridiplantae</taxon>
        <taxon>Streptophyta</taxon>
        <taxon>Embryophyta</taxon>
        <taxon>Tracheophyta</taxon>
        <taxon>Spermatophyta</taxon>
        <taxon>Magnoliopsida</taxon>
        <taxon>eudicotyledons</taxon>
        <taxon>Gunneridae</taxon>
        <taxon>Pentapetalae</taxon>
        <taxon>rosids</taxon>
        <taxon>fabids</taxon>
        <taxon>Fabales</taxon>
        <taxon>Fabaceae</taxon>
        <taxon>Papilionoideae</taxon>
        <taxon>50 kb inversion clade</taxon>
        <taxon>genistoids sensu lato</taxon>
        <taxon>core genistoids</taxon>
        <taxon>Genisteae</taxon>
        <taxon>Lupinus</taxon>
    </lineage>
</organism>
<keyword evidence="3" id="KW-0489">Methyltransferase</keyword>
<feature type="domain" description="SET" evidence="11">
    <location>
        <begin position="856"/>
        <end position="999"/>
    </location>
</feature>
<feature type="compositionally biased region" description="Basic and acidic residues" evidence="10">
    <location>
        <begin position="444"/>
        <end position="455"/>
    </location>
</feature>
<evidence type="ECO:0000256" key="9">
    <source>
        <dbReference type="PROSITE-ProRule" id="PRU00358"/>
    </source>
</evidence>
<dbReference type="SMART" id="SM00468">
    <property type="entry name" value="PreSET"/>
    <property type="match status" value="1"/>
</dbReference>
<dbReference type="InterPro" id="IPR036987">
    <property type="entry name" value="SRA-YDG_sf"/>
</dbReference>
<dbReference type="Gene3D" id="2.170.270.10">
    <property type="entry name" value="SET domain"/>
    <property type="match status" value="1"/>
</dbReference>
<gene>
    <name evidence="15" type="ORF">TanjilG_05468</name>
</gene>
<dbReference type="PROSITE" id="PS50868">
    <property type="entry name" value="POST_SET"/>
    <property type="match status" value="1"/>
</dbReference>
<keyword evidence="6" id="KW-0156">Chromatin regulator</keyword>
<evidence type="ECO:0000256" key="6">
    <source>
        <dbReference type="ARBA" id="ARBA00022853"/>
    </source>
</evidence>
<evidence type="ECO:0000256" key="1">
    <source>
        <dbReference type="ARBA" id="ARBA00004584"/>
    </source>
</evidence>
<dbReference type="PANTHER" id="PTHR45660:SF46">
    <property type="entry name" value="HISTONE-LYSINE N-METHYLTRANSFERASE, H3 LYSINE-9 SPECIFIC SUVH6"/>
    <property type="match status" value="1"/>
</dbReference>
<keyword evidence="8" id="KW-0137">Centromere</keyword>
<dbReference type="GO" id="GO:0000775">
    <property type="term" value="C:chromosome, centromeric region"/>
    <property type="evidence" value="ECO:0007669"/>
    <property type="project" value="UniProtKB-SubCell"/>
</dbReference>
<name>A0A4P1QSR1_LUPAN</name>
<keyword evidence="5" id="KW-0949">S-adenosyl-L-methionine</keyword>
<evidence type="ECO:0000256" key="4">
    <source>
        <dbReference type="ARBA" id="ARBA00022679"/>
    </source>
</evidence>
<dbReference type="EMBL" id="CM007377">
    <property type="protein sequence ID" value="OIV94088.1"/>
    <property type="molecule type" value="Genomic_DNA"/>
</dbReference>
<dbReference type="InterPro" id="IPR001214">
    <property type="entry name" value="SET_dom"/>
</dbReference>
<dbReference type="PANTHER" id="PTHR45660">
    <property type="entry name" value="HISTONE-LYSINE N-METHYLTRANSFERASE SETMAR"/>
    <property type="match status" value="1"/>
</dbReference>
<dbReference type="InterPro" id="IPR015947">
    <property type="entry name" value="PUA-like_sf"/>
</dbReference>
<dbReference type="GO" id="GO:0032259">
    <property type="term" value="P:methylation"/>
    <property type="evidence" value="ECO:0007669"/>
    <property type="project" value="UniProtKB-KW"/>
</dbReference>
<evidence type="ECO:0000256" key="3">
    <source>
        <dbReference type="ARBA" id="ARBA00022603"/>
    </source>
</evidence>
<dbReference type="Proteomes" id="UP000188354">
    <property type="component" value="Chromosome LG17"/>
</dbReference>
<dbReference type="AlphaFoldDB" id="A0A4P1QSR1"/>
<dbReference type="InterPro" id="IPR003616">
    <property type="entry name" value="Post-SET_dom"/>
</dbReference>
<dbReference type="SMART" id="SM00508">
    <property type="entry name" value="PostSET"/>
    <property type="match status" value="1"/>
</dbReference>
<dbReference type="Pfam" id="PF02182">
    <property type="entry name" value="SAD_SRA"/>
    <property type="match status" value="1"/>
</dbReference>
<dbReference type="PROSITE" id="PS50867">
    <property type="entry name" value="PRE_SET"/>
    <property type="match status" value="1"/>
</dbReference>
<evidence type="ECO:0000256" key="10">
    <source>
        <dbReference type="SAM" id="MobiDB-lite"/>
    </source>
</evidence>
<accession>A0A4P1QSR1</accession>
<evidence type="ECO:0000256" key="7">
    <source>
        <dbReference type="ARBA" id="ARBA00023242"/>
    </source>
</evidence>
<evidence type="ECO:0000256" key="2">
    <source>
        <dbReference type="ARBA" id="ARBA00022454"/>
    </source>
</evidence>
<dbReference type="PROSITE" id="PS51015">
    <property type="entry name" value="YDG"/>
    <property type="match status" value="1"/>
</dbReference>
<evidence type="ECO:0000259" key="13">
    <source>
        <dbReference type="PROSITE" id="PS50868"/>
    </source>
</evidence>
<comment type="subcellular location">
    <subcellularLocation>
        <location evidence="1">Chromosome</location>
        <location evidence="1">Centromere</location>
    </subcellularLocation>
    <subcellularLocation>
        <location evidence="9">Nucleus</location>
    </subcellularLocation>
</comment>
<feature type="domain" description="YDG" evidence="14">
    <location>
        <begin position="581"/>
        <end position="724"/>
    </location>
</feature>
<evidence type="ECO:0000259" key="12">
    <source>
        <dbReference type="PROSITE" id="PS50867"/>
    </source>
</evidence>
<evidence type="ECO:0000259" key="11">
    <source>
        <dbReference type="PROSITE" id="PS50280"/>
    </source>
</evidence>
<dbReference type="InterPro" id="IPR007728">
    <property type="entry name" value="Pre-SET_dom"/>
</dbReference>
<dbReference type="SUPFAM" id="SSF88697">
    <property type="entry name" value="PUA domain-like"/>
    <property type="match status" value="1"/>
</dbReference>
<evidence type="ECO:0000256" key="8">
    <source>
        <dbReference type="ARBA" id="ARBA00023328"/>
    </source>
</evidence>
<evidence type="ECO:0000313" key="16">
    <source>
        <dbReference type="Proteomes" id="UP000188354"/>
    </source>
</evidence>
<keyword evidence="2" id="KW-0158">Chromosome</keyword>
<dbReference type="GO" id="GO:0005634">
    <property type="term" value="C:nucleus"/>
    <property type="evidence" value="ECO:0007669"/>
    <property type="project" value="UniProtKB-SubCell"/>
</dbReference>
<evidence type="ECO:0000256" key="5">
    <source>
        <dbReference type="ARBA" id="ARBA00022691"/>
    </source>
</evidence>
<dbReference type="InterPro" id="IPR051357">
    <property type="entry name" value="H3K9_HMTase_SUVAR3-9"/>
</dbReference>
<keyword evidence="16" id="KW-1185">Reference proteome</keyword>
<dbReference type="InterPro" id="IPR025794">
    <property type="entry name" value="H3-K9-MeTrfase_plant"/>
</dbReference>
<dbReference type="SMART" id="SM00317">
    <property type="entry name" value="SET"/>
    <property type="match status" value="1"/>
</dbReference>
<feature type="region of interest" description="Disordered" evidence="10">
    <location>
        <begin position="439"/>
        <end position="476"/>
    </location>
</feature>
<reference evidence="15 16" key="1">
    <citation type="journal article" date="2017" name="Plant Biotechnol. J.">
        <title>A comprehensive draft genome sequence for lupin (Lupinus angustifolius), an emerging health food: insights into plant-microbe interactions and legume evolution.</title>
        <authorList>
            <person name="Hane J.K."/>
            <person name="Ming Y."/>
            <person name="Kamphuis L.G."/>
            <person name="Nelson M.N."/>
            <person name="Garg G."/>
            <person name="Atkins C.A."/>
            <person name="Bayer P.E."/>
            <person name="Bravo A."/>
            <person name="Bringans S."/>
            <person name="Cannon S."/>
            <person name="Edwards D."/>
            <person name="Foley R."/>
            <person name="Gao L.L."/>
            <person name="Harrison M.J."/>
            <person name="Huang W."/>
            <person name="Hurgobin B."/>
            <person name="Li S."/>
            <person name="Liu C.W."/>
            <person name="McGrath A."/>
            <person name="Morahan G."/>
            <person name="Murray J."/>
            <person name="Weller J."/>
            <person name="Jian J."/>
            <person name="Singh K.B."/>
        </authorList>
    </citation>
    <scope>NUCLEOTIDE SEQUENCE [LARGE SCALE GENOMIC DNA]</scope>
    <source>
        <strain evidence="16">cv. Tanjil</strain>
        <tissue evidence="15">Whole plant</tissue>
    </source>
</reference>
<dbReference type="InterPro" id="IPR046341">
    <property type="entry name" value="SET_dom_sf"/>
</dbReference>
<dbReference type="GO" id="GO:0008270">
    <property type="term" value="F:zinc ion binding"/>
    <property type="evidence" value="ECO:0007669"/>
    <property type="project" value="InterPro"/>
</dbReference>
<dbReference type="GO" id="GO:0003690">
    <property type="term" value="F:double-stranded DNA binding"/>
    <property type="evidence" value="ECO:0007669"/>
    <property type="project" value="TreeGrafter"/>
</dbReference>
<evidence type="ECO:0000313" key="15">
    <source>
        <dbReference type="EMBL" id="OIV94088.1"/>
    </source>
</evidence>
<dbReference type="SUPFAM" id="SSF82199">
    <property type="entry name" value="SET domain"/>
    <property type="match status" value="1"/>
</dbReference>
<feature type="domain" description="Post-SET" evidence="13">
    <location>
        <begin position="1013"/>
        <end position="1029"/>
    </location>
</feature>
<dbReference type="Gramene" id="OIV94088">
    <property type="protein sequence ID" value="OIV94088"/>
    <property type="gene ID" value="TanjilG_05468"/>
</dbReference>
<dbReference type="PROSITE" id="PS50280">
    <property type="entry name" value="SET"/>
    <property type="match status" value="1"/>
</dbReference>
<evidence type="ECO:0008006" key="17">
    <source>
        <dbReference type="Google" id="ProtNLM"/>
    </source>
</evidence>
<dbReference type="STRING" id="3871.A0A4P1QSR1"/>
<dbReference type="Pfam" id="PF05033">
    <property type="entry name" value="Pre-SET"/>
    <property type="match status" value="1"/>
</dbReference>
<keyword evidence="7 9" id="KW-0539">Nucleus</keyword>